<dbReference type="EMBL" id="VJZC01000573">
    <property type="protein sequence ID" value="MPY63459.1"/>
    <property type="molecule type" value="Genomic_DNA"/>
</dbReference>
<gene>
    <name evidence="2" type="ORF">FNH08_41785</name>
</gene>
<keyword evidence="1" id="KW-0732">Signal</keyword>
<feature type="chain" id="PRO_5039322918" description="Peptidase inhibitor family I36 protein" evidence="1">
    <location>
        <begin position="27"/>
        <end position="119"/>
    </location>
</feature>
<dbReference type="OrthoDB" id="3537750at2"/>
<accession>A0A5N8XVR1</accession>
<sequence length="119" mass="12820">MKGHIMRKTRALLVAATLAMACLASTAPPTAAAPGCEANAVCLWTKKNGGGDLYIWRGGYVDVPPAFHDHTYSFRANRDACFINYNNGTKESRAVKAGDYADNYDRGFGAKLDAVADRC</sequence>
<evidence type="ECO:0000256" key="1">
    <source>
        <dbReference type="SAM" id="SignalP"/>
    </source>
</evidence>
<dbReference type="Pfam" id="PF03995">
    <property type="entry name" value="Inhibitor_I36"/>
    <property type="match status" value="1"/>
</dbReference>
<proteinExistence type="predicted"/>
<evidence type="ECO:0000313" key="2">
    <source>
        <dbReference type="EMBL" id="MPY63459.1"/>
    </source>
</evidence>
<protein>
    <recommendedName>
        <fullName evidence="4">Peptidase inhibitor family I36 protein</fullName>
    </recommendedName>
</protein>
<dbReference type="AlphaFoldDB" id="A0A5N8XVR1"/>
<evidence type="ECO:0000313" key="3">
    <source>
        <dbReference type="Proteomes" id="UP000400924"/>
    </source>
</evidence>
<dbReference type="PROSITE" id="PS51257">
    <property type="entry name" value="PROKAR_LIPOPROTEIN"/>
    <property type="match status" value="1"/>
</dbReference>
<feature type="signal peptide" evidence="1">
    <location>
        <begin position="1"/>
        <end position="26"/>
    </location>
</feature>
<dbReference type="Proteomes" id="UP000400924">
    <property type="component" value="Unassembled WGS sequence"/>
</dbReference>
<comment type="caution">
    <text evidence="2">The sequence shown here is derived from an EMBL/GenBank/DDBJ whole genome shotgun (WGS) entry which is preliminary data.</text>
</comment>
<reference evidence="2 3" key="1">
    <citation type="submission" date="2019-07" db="EMBL/GenBank/DDBJ databases">
        <title>New species of Amycolatopsis and Streptomyces.</title>
        <authorList>
            <person name="Duangmal K."/>
            <person name="Teo W.F.A."/>
            <person name="Lipun K."/>
        </authorList>
    </citation>
    <scope>NUCLEOTIDE SEQUENCE [LARGE SCALE GENOMIC DNA]</scope>
    <source>
        <strain evidence="2 3">NBRC 106415</strain>
    </source>
</reference>
<evidence type="ECO:0008006" key="4">
    <source>
        <dbReference type="Google" id="ProtNLM"/>
    </source>
</evidence>
<name>A0A5N8XVR1_9ACTN</name>
<organism evidence="2 3">
    <name type="scientific">Streptomyces spongiae</name>
    <dbReference type="NCBI Taxonomy" id="565072"/>
    <lineage>
        <taxon>Bacteria</taxon>
        <taxon>Bacillati</taxon>
        <taxon>Actinomycetota</taxon>
        <taxon>Actinomycetes</taxon>
        <taxon>Kitasatosporales</taxon>
        <taxon>Streptomycetaceae</taxon>
        <taxon>Streptomyces</taxon>
    </lineage>
</organism>
<keyword evidence="3" id="KW-1185">Reference proteome</keyword>